<keyword evidence="3" id="KW-1185">Reference proteome</keyword>
<dbReference type="GO" id="GO:0006313">
    <property type="term" value="P:DNA transposition"/>
    <property type="evidence" value="ECO:0007669"/>
    <property type="project" value="InterPro"/>
</dbReference>
<organism evidence="2 3">
    <name type="scientific">Acanthopleuribacter pedis</name>
    <dbReference type="NCBI Taxonomy" id="442870"/>
    <lineage>
        <taxon>Bacteria</taxon>
        <taxon>Pseudomonadati</taxon>
        <taxon>Acidobacteriota</taxon>
        <taxon>Holophagae</taxon>
        <taxon>Acanthopleuribacterales</taxon>
        <taxon>Acanthopleuribacteraceae</taxon>
        <taxon>Acanthopleuribacter</taxon>
    </lineage>
</organism>
<dbReference type="GO" id="GO:0004803">
    <property type="term" value="F:transposase activity"/>
    <property type="evidence" value="ECO:0007669"/>
    <property type="project" value="InterPro"/>
</dbReference>
<dbReference type="Proteomes" id="UP000664417">
    <property type="component" value="Unassembled WGS sequence"/>
</dbReference>
<dbReference type="EMBL" id="JAFREP010000028">
    <property type="protein sequence ID" value="MBO1321806.1"/>
    <property type="molecule type" value="Genomic_DNA"/>
</dbReference>
<reference evidence="2" key="1">
    <citation type="submission" date="2021-03" db="EMBL/GenBank/DDBJ databases">
        <authorList>
            <person name="Wang G."/>
        </authorList>
    </citation>
    <scope>NUCLEOTIDE SEQUENCE</scope>
    <source>
        <strain evidence="2">KCTC 12899</strain>
    </source>
</reference>
<proteinExistence type="predicted"/>
<dbReference type="InterPro" id="IPR003346">
    <property type="entry name" value="Transposase_20"/>
</dbReference>
<dbReference type="Pfam" id="PF02371">
    <property type="entry name" value="Transposase_20"/>
    <property type="match status" value="1"/>
</dbReference>
<feature type="domain" description="Transposase IS116/IS110/IS902 C-terminal" evidence="1">
    <location>
        <begin position="1"/>
        <end position="31"/>
    </location>
</feature>
<protein>
    <submittedName>
        <fullName evidence="2">Transposase</fullName>
    </submittedName>
</protein>
<evidence type="ECO:0000313" key="3">
    <source>
        <dbReference type="Proteomes" id="UP000664417"/>
    </source>
</evidence>
<comment type="caution">
    <text evidence="2">The sequence shown here is derived from an EMBL/GenBank/DDBJ whole genome shotgun (WGS) entry which is preliminary data.</text>
</comment>
<evidence type="ECO:0000313" key="2">
    <source>
        <dbReference type="EMBL" id="MBO1321806.1"/>
    </source>
</evidence>
<sequence length="40" mass="4410">MAAAIVFSIAGDPRRFRTGRQCGSWAGVSPHFLPEFVARF</sequence>
<dbReference type="GO" id="GO:0003677">
    <property type="term" value="F:DNA binding"/>
    <property type="evidence" value="ECO:0007669"/>
    <property type="project" value="InterPro"/>
</dbReference>
<gene>
    <name evidence="2" type="ORF">J3U88_25225</name>
</gene>
<accession>A0A8J7QJ80</accession>
<dbReference type="AlphaFoldDB" id="A0A8J7QJ80"/>
<evidence type="ECO:0000259" key="1">
    <source>
        <dbReference type="Pfam" id="PF02371"/>
    </source>
</evidence>
<name>A0A8J7QJ80_9BACT</name>